<evidence type="ECO:0000256" key="7">
    <source>
        <dbReference type="PIRSR" id="PIRSR600269-50"/>
    </source>
</evidence>
<dbReference type="SUPFAM" id="SSF54416">
    <property type="entry name" value="Amine oxidase N-terminal region"/>
    <property type="match status" value="2"/>
</dbReference>
<keyword evidence="2 9" id="KW-0479">Metal-binding</keyword>
<feature type="modified residue" description="2',4',5'-topaquinone" evidence="8">
    <location>
        <position position="479"/>
    </location>
</feature>
<evidence type="ECO:0000256" key="2">
    <source>
        <dbReference type="ARBA" id="ARBA00022723"/>
    </source>
</evidence>
<dbReference type="InterPro" id="IPR000269">
    <property type="entry name" value="Cu_amine_oxidase"/>
</dbReference>
<dbReference type="SUPFAM" id="SSF49998">
    <property type="entry name" value="Amine oxidase catalytic domain"/>
    <property type="match status" value="2"/>
</dbReference>
<organism evidence="14 15">
    <name type="scientific">Lolium multiflorum</name>
    <name type="common">Italian ryegrass</name>
    <name type="synonym">Lolium perenne subsp. multiflorum</name>
    <dbReference type="NCBI Taxonomy" id="4521"/>
    <lineage>
        <taxon>Eukaryota</taxon>
        <taxon>Viridiplantae</taxon>
        <taxon>Streptophyta</taxon>
        <taxon>Embryophyta</taxon>
        <taxon>Tracheophyta</taxon>
        <taxon>Spermatophyta</taxon>
        <taxon>Magnoliopsida</taxon>
        <taxon>Liliopsida</taxon>
        <taxon>Poales</taxon>
        <taxon>Poaceae</taxon>
        <taxon>BOP clade</taxon>
        <taxon>Pooideae</taxon>
        <taxon>Poodae</taxon>
        <taxon>Poeae</taxon>
        <taxon>Poeae Chloroplast Group 2 (Poeae type)</taxon>
        <taxon>Loliodinae</taxon>
        <taxon>Loliinae</taxon>
        <taxon>Lolium</taxon>
    </lineage>
</organism>
<keyword evidence="3 7" id="KW-0801">TPQ</keyword>
<evidence type="ECO:0000313" key="15">
    <source>
        <dbReference type="Proteomes" id="UP001231189"/>
    </source>
</evidence>
<dbReference type="PROSITE" id="PS01165">
    <property type="entry name" value="COPPER_AMINE_OXID_2"/>
    <property type="match status" value="1"/>
</dbReference>
<dbReference type="GO" id="GO:0009308">
    <property type="term" value="P:amine metabolic process"/>
    <property type="evidence" value="ECO:0007669"/>
    <property type="project" value="UniProtKB-UniRule"/>
</dbReference>
<dbReference type="InterPro" id="IPR049947">
    <property type="entry name" value="Cu_Am_Ox_Cu-bd"/>
</dbReference>
<dbReference type="InterPro" id="IPR015798">
    <property type="entry name" value="Cu_amine_oxidase_C"/>
</dbReference>
<feature type="region of interest" description="Disordered" evidence="10">
    <location>
        <begin position="56"/>
        <end position="89"/>
    </location>
</feature>
<comment type="cofactor">
    <cofactor evidence="9">
        <name>Cu cation</name>
        <dbReference type="ChEBI" id="CHEBI:23378"/>
    </cofactor>
    <text evidence="9">Contains 1 topaquinone per subunit.</text>
</comment>
<dbReference type="InterPro" id="IPR015802">
    <property type="entry name" value="Cu_amine_oxidase_N3"/>
</dbReference>
<keyword evidence="15" id="KW-1185">Reference proteome</keyword>
<sequence>MDYSASLLRLTFLALGAALVLLVARSAFRLPHDIDGTASIFDDGAGCTRFSPWACGRQRRTDTTPKSKPSSPARSSHESDVPRHPLDPLTVTEVNRARELLRAHPPFASSPSSLAVHELALDEPEKPVVRRWRKGASDGLPPRRAVAVVRFQGESHVLAVDLEAGAVTPLPAPASGYPTMTMDEQRALCAAPFSDPAFNASIRRRGVRLGDVACLPISPGWYGPAEDGGRRLIKSQCFSTEGTANFYMRPIEGLTVLVDMDTREVVHVSDRGAGIPIPAAKNTDYRRAAEDDQEDAGKQSTFGYQTVRAPSMEPAPEGPGFEVEDGHTVRWAGWEFHLKADARAGMIVSRAAVQDPSTGARREVMYKGMASELFVPYMDPTEAWYFKTYMDAGEYGFGLQAMPLVPLNDCPRHARYMDGVFVAADGRPYVRENMICVFERYAGDIAWRHSESPITGMDIRESRPKVTLVARMAASVANYDYIMDWEFQMDGLIRIKVGLSGILMVKGTPYAHMNQVRQNEEMYGTLLSENVIGVIHDHYVTFRLDMDVDGADNSFVRVEMARQDTAPGESPRRSYLKATRHVASTENDAKIRMKLYEPAEFHVINPTKKTRVGNPVGYKVVPAGTAASLLDPEDPPQKRGAFTNNQIWVTPYNKSEEWAGGLFVYQSKGEDTLATWSERDRPIENKDIVLWYTLGFHHVPCQEDFPIMPTVSSSFDLKPVNFFESNPILRQQPTQVNDLPIWVTPYNKSEEWAGGLFVYQSKGEDTLATWSERDRPIENKDIVLWYTLGFHHVPC</sequence>
<dbReference type="Pfam" id="PF02728">
    <property type="entry name" value="Cu_amine_oxidN3"/>
    <property type="match status" value="1"/>
</dbReference>
<dbReference type="Proteomes" id="UP001231189">
    <property type="component" value="Unassembled WGS sequence"/>
</dbReference>
<dbReference type="GO" id="GO:0005507">
    <property type="term" value="F:copper ion binding"/>
    <property type="evidence" value="ECO:0007669"/>
    <property type="project" value="InterPro"/>
</dbReference>
<dbReference type="EC" id="1.4.3.-" evidence="9"/>
<gene>
    <name evidence="14" type="ORF">QYE76_048127</name>
</gene>
<dbReference type="Gene3D" id="2.70.98.20">
    <property type="entry name" value="Copper amine oxidase, catalytic domain"/>
    <property type="match status" value="2"/>
</dbReference>
<dbReference type="AlphaFoldDB" id="A0AAD8PMP5"/>
<dbReference type="Pfam" id="PF01179">
    <property type="entry name" value="Cu_amine_oxid"/>
    <property type="match status" value="2"/>
</dbReference>
<keyword evidence="5 9" id="KW-0186">Copper</keyword>
<keyword evidence="6" id="KW-1015">Disulfide bond</keyword>
<reference evidence="14" key="1">
    <citation type="submission" date="2023-07" db="EMBL/GenBank/DDBJ databases">
        <title>A chromosome-level genome assembly of Lolium multiflorum.</title>
        <authorList>
            <person name="Chen Y."/>
            <person name="Copetti D."/>
            <person name="Kolliker R."/>
            <person name="Studer B."/>
        </authorList>
    </citation>
    <scope>NUCLEOTIDE SEQUENCE</scope>
    <source>
        <strain evidence="14">02402/16</strain>
        <tissue evidence="14">Leaf</tissue>
    </source>
</reference>
<evidence type="ECO:0000259" key="12">
    <source>
        <dbReference type="Pfam" id="PF02727"/>
    </source>
</evidence>
<dbReference type="Pfam" id="PF02727">
    <property type="entry name" value="Cu_amine_oxidN2"/>
    <property type="match status" value="1"/>
</dbReference>
<dbReference type="FunFam" id="3.10.450.40:FF:000005">
    <property type="entry name" value="Amine oxidase"/>
    <property type="match status" value="1"/>
</dbReference>
<dbReference type="FunFam" id="2.70.98.20:FF:000004">
    <property type="entry name" value="Amine oxidase"/>
    <property type="match status" value="1"/>
</dbReference>
<comment type="caution">
    <text evidence="14">The sequence shown here is derived from an EMBL/GenBank/DDBJ whole genome shotgun (WGS) entry which is preliminary data.</text>
</comment>
<feature type="domain" description="Copper amine oxidase N3-terminal" evidence="13">
    <location>
        <begin position="178"/>
        <end position="278"/>
    </location>
</feature>
<evidence type="ECO:0000256" key="8">
    <source>
        <dbReference type="PIRSR" id="PIRSR600269-51"/>
    </source>
</evidence>
<proteinExistence type="inferred from homology"/>
<dbReference type="FunFam" id="3.10.450.40:FF:000037">
    <property type="entry name" value="Amine oxidase"/>
    <property type="match status" value="1"/>
</dbReference>
<evidence type="ECO:0000256" key="4">
    <source>
        <dbReference type="ARBA" id="ARBA00023002"/>
    </source>
</evidence>
<evidence type="ECO:0000256" key="5">
    <source>
        <dbReference type="ARBA" id="ARBA00023008"/>
    </source>
</evidence>
<evidence type="ECO:0000256" key="1">
    <source>
        <dbReference type="ARBA" id="ARBA00007983"/>
    </source>
</evidence>
<dbReference type="EMBL" id="JAUUTY010000892">
    <property type="protein sequence ID" value="KAK1572793.1"/>
    <property type="molecule type" value="Genomic_DNA"/>
</dbReference>
<dbReference type="PANTHER" id="PTHR10638">
    <property type="entry name" value="COPPER AMINE OXIDASE"/>
    <property type="match status" value="1"/>
</dbReference>
<feature type="domain" description="Copper amine oxidase N2-terminal" evidence="12">
    <location>
        <begin position="84"/>
        <end position="167"/>
    </location>
</feature>
<dbReference type="Gene3D" id="3.10.450.40">
    <property type="match status" value="2"/>
</dbReference>
<feature type="domain" description="Copper amine oxidase catalytic" evidence="11">
    <location>
        <begin position="740"/>
        <end position="795"/>
    </location>
</feature>
<evidence type="ECO:0000259" key="13">
    <source>
        <dbReference type="Pfam" id="PF02728"/>
    </source>
</evidence>
<feature type="active site" description="Proton acceptor" evidence="7">
    <location>
        <position position="391"/>
    </location>
</feature>
<evidence type="ECO:0000256" key="10">
    <source>
        <dbReference type="SAM" id="MobiDB-lite"/>
    </source>
</evidence>
<dbReference type="InterPro" id="IPR016182">
    <property type="entry name" value="Cu_amine_oxidase_N-reg"/>
</dbReference>
<feature type="domain" description="Copper amine oxidase catalytic" evidence="11">
    <location>
        <begin position="315"/>
        <end position="728"/>
    </location>
</feature>
<dbReference type="GO" id="GO:0008131">
    <property type="term" value="F:primary methylamine oxidase activity"/>
    <property type="evidence" value="ECO:0007669"/>
    <property type="project" value="InterPro"/>
</dbReference>
<feature type="active site" description="Schiff-base intermediate with substrate; via topaquinone" evidence="7">
    <location>
        <position position="479"/>
    </location>
</feature>
<evidence type="ECO:0000256" key="6">
    <source>
        <dbReference type="ARBA" id="ARBA00023157"/>
    </source>
</evidence>
<dbReference type="PANTHER" id="PTHR10638:SF41">
    <property type="entry name" value="AMINE OXIDASE"/>
    <property type="match status" value="1"/>
</dbReference>
<protein>
    <recommendedName>
        <fullName evidence="9">Amine oxidase</fullName>
        <ecNumber evidence="9">1.4.3.-</ecNumber>
    </recommendedName>
</protein>
<keyword evidence="4 9" id="KW-0560">Oxidoreductase</keyword>
<name>A0AAD8PMP5_LOLMU</name>
<comment type="PTM">
    <text evidence="8 9">Topaquinone (TPQ) is generated by copper-dependent autoxidation of a specific tyrosyl residue.</text>
</comment>
<evidence type="ECO:0000313" key="14">
    <source>
        <dbReference type="EMBL" id="KAK1572793.1"/>
    </source>
</evidence>
<dbReference type="InterPro" id="IPR036460">
    <property type="entry name" value="Cu_amine_oxidase_C_sf"/>
</dbReference>
<comment type="similarity">
    <text evidence="1 9">Belongs to the copper/topaquinone oxidase family.</text>
</comment>
<evidence type="ECO:0000256" key="3">
    <source>
        <dbReference type="ARBA" id="ARBA00022772"/>
    </source>
</evidence>
<feature type="compositionally biased region" description="Basic and acidic residues" evidence="10">
    <location>
        <begin position="75"/>
        <end position="86"/>
    </location>
</feature>
<accession>A0AAD8PMP5</accession>
<dbReference type="GO" id="GO:0048038">
    <property type="term" value="F:quinone binding"/>
    <property type="evidence" value="ECO:0007669"/>
    <property type="project" value="InterPro"/>
</dbReference>
<evidence type="ECO:0000256" key="9">
    <source>
        <dbReference type="RuleBase" id="RU000672"/>
    </source>
</evidence>
<dbReference type="InterPro" id="IPR015800">
    <property type="entry name" value="Cu_amine_oxidase_N2"/>
</dbReference>
<evidence type="ECO:0000259" key="11">
    <source>
        <dbReference type="Pfam" id="PF01179"/>
    </source>
</evidence>